<evidence type="ECO:0000313" key="7">
    <source>
        <dbReference type="EMBL" id="PTN10168.1"/>
    </source>
</evidence>
<name>A0A2T5C5L9_9BACT</name>
<dbReference type="Proteomes" id="UP000243525">
    <property type="component" value="Unassembled WGS sequence"/>
</dbReference>
<dbReference type="GO" id="GO:1902600">
    <property type="term" value="P:proton transmembrane transport"/>
    <property type="evidence" value="ECO:0007669"/>
    <property type="project" value="InterPro"/>
</dbReference>
<dbReference type="Gene3D" id="1.20.1530.20">
    <property type="match status" value="1"/>
</dbReference>
<reference evidence="7 8" key="1">
    <citation type="submission" date="2018-04" db="EMBL/GenBank/DDBJ databases">
        <title>Genomic Encyclopedia of Archaeal and Bacterial Type Strains, Phase II (KMG-II): from individual species to whole genera.</title>
        <authorList>
            <person name="Goeker M."/>
        </authorList>
    </citation>
    <scope>NUCLEOTIDE SEQUENCE [LARGE SCALE GENOMIC DNA]</scope>
    <source>
        <strain evidence="7 8">DSM 28823</strain>
    </source>
</reference>
<dbReference type="PANTHER" id="PTHR43021">
    <property type="entry name" value="NA(+)/H(+) ANTIPORTER-RELATED"/>
    <property type="match status" value="1"/>
</dbReference>
<gene>
    <name evidence="7" type="ORF">C8N47_102153</name>
</gene>
<dbReference type="Pfam" id="PF00999">
    <property type="entry name" value="Na_H_Exchanger"/>
    <property type="match status" value="1"/>
</dbReference>
<evidence type="ECO:0000256" key="4">
    <source>
        <dbReference type="ARBA" id="ARBA00023136"/>
    </source>
</evidence>
<feature type="transmembrane region" description="Helical" evidence="5">
    <location>
        <begin position="86"/>
        <end position="109"/>
    </location>
</feature>
<dbReference type="AlphaFoldDB" id="A0A2T5C5L9"/>
<dbReference type="EMBL" id="QAAD01000002">
    <property type="protein sequence ID" value="PTN10168.1"/>
    <property type="molecule type" value="Genomic_DNA"/>
</dbReference>
<keyword evidence="2 5" id="KW-0812">Transmembrane</keyword>
<dbReference type="InterPro" id="IPR006153">
    <property type="entry name" value="Cation/H_exchanger_TM"/>
</dbReference>
<evidence type="ECO:0000256" key="3">
    <source>
        <dbReference type="ARBA" id="ARBA00022989"/>
    </source>
</evidence>
<feature type="domain" description="Cation/H+ exchanger transmembrane" evidence="6">
    <location>
        <begin position="10"/>
        <end position="384"/>
    </location>
</feature>
<dbReference type="InterPro" id="IPR038770">
    <property type="entry name" value="Na+/solute_symporter_sf"/>
</dbReference>
<evidence type="ECO:0000313" key="8">
    <source>
        <dbReference type="Proteomes" id="UP000243525"/>
    </source>
</evidence>
<comment type="subcellular location">
    <subcellularLocation>
        <location evidence="1">Membrane</location>
        <topology evidence="1">Multi-pass membrane protein</topology>
    </subcellularLocation>
</comment>
<keyword evidence="3 5" id="KW-1133">Transmembrane helix</keyword>
<feature type="transmembrane region" description="Helical" evidence="5">
    <location>
        <begin position="167"/>
        <end position="186"/>
    </location>
</feature>
<proteinExistence type="predicted"/>
<keyword evidence="4 5" id="KW-0472">Membrane</keyword>
<keyword evidence="8" id="KW-1185">Reference proteome</keyword>
<dbReference type="GO" id="GO:0016020">
    <property type="term" value="C:membrane"/>
    <property type="evidence" value="ECO:0007669"/>
    <property type="project" value="UniProtKB-SubCell"/>
</dbReference>
<feature type="transmembrane region" description="Helical" evidence="5">
    <location>
        <begin position="285"/>
        <end position="316"/>
    </location>
</feature>
<dbReference type="PANTHER" id="PTHR43021:SF2">
    <property type="entry name" value="CATION_H+ EXCHANGER DOMAIN-CONTAINING PROTEIN"/>
    <property type="match status" value="1"/>
</dbReference>
<organism evidence="7 8">
    <name type="scientific">Mangrovibacterium marinum</name>
    <dbReference type="NCBI Taxonomy" id="1639118"/>
    <lineage>
        <taxon>Bacteria</taxon>
        <taxon>Pseudomonadati</taxon>
        <taxon>Bacteroidota</taxon>
        <taxon>Bacteroidia</taxon>
        <taxon>Marinilabiliales</taxon>
        <taxon>Prolixibacteraceae</taxon>
        <taxon>Mangrovibacterium</taxon>
    </lineage>
</organism>
<dbReference type="OrthoDB" id="9793589at2"/>
<dbReference type="RefSeq" id="WP_107820947.1">
    <property type="nucleotide sequence ID" value="NZ_OY782574.1"/>
</dbReference>
<evidence type="ECO:0000256" key="1">
    <source>
        <dbReference type="ARBA" id="ARBA00004141"/>
    </source>
</evidence>
<feature type="transmembrane region" description="Helical" evidence="5">
    <location>
        <begin position="341"/>
        <end position="360"/>
    </location>
</feature>
<accession>A0A2T5C5L9</accession>
<evidence type="ECO:0000256" key="5">
    <source>
        <dbReference type="SAM" id="Phobius"/>
    </source>
</evidence>
<feature type="transmembrane region" description="Helical" evidence="5">
    <location>
        <begin position="121"/>
        <end position="146"/>
    </location>
</feature>
<comment type="caution">
    <text evidence="7">The sequence shown here is derived from an EMBL/GenBank/DDBJ whole genome shotgun (WGS) entry which is preliminary data.</text>
</comment>
<evidence type="ECO:0000256" key="2">
    <source>
        <dbReference type="ARBA" id="ARBA00022692"/>
    </source>
</evidence>
<dbReference type="GO" id="GO:0015297">
    <property type="term" value="F:antiporter activity"/>
    <property type="evidence" value="ECO:0007669"/>
    <property type="project" value="InterPro"/>
</dbReference>
<feature type="transmembrane region" description="Helical" evidence="5">
    <location>
        <begin position="198"/>
        <end position="219"/>
    </location>
</feature>
<protein>
    <submittedName>
        <fullName evidence="7">Transporter (CPA2 family)</fullName>
    </submittedName>
</protein>
<feature type="transmembrane region" description="Helical" evidence="5">
    <location>
        <begin position="58"/>
        <end position="79"/>
    </location>
</feature>
<evidence type="ECO:0000259" key="6">
    <source>
        <dbReference type="Pfam" id="PF00999"/>
    </source>
</evidence>
<sequence>MNIILSIGILIFTGYILGELVSKIKLPKISGYILAGVLLNPDLSGIMSSSFVEHTDPLLTIALSFITFSIGGSLSAAQLRKTGGKLLTLTLLESLFAFVLVFALVFLSLRFFLPLFHSVNISLAVSLVLASLAAPTDPSATLAVIHEYKARGAVSSTMLEIAAFDDLVGIMIYTLVTAFAVFFVGQGEPDIGKVILQLLTNMGGALAIGAMLGWGFGWIVRLFPRQPEGTLIVLTFGLVSLSYGISEYFGFESLLATMALGAVVTNWNPIADEIFKLIERYTDELIFVIFFTLSGLHLQLASLGGSALLIGIYILARGMGKFAGIYAGTLFFRMDRKVTRYTAGGLLPQGGIVIGLALLLTNEPAFADTGSTIMGIVIGAALIHEIIGPIASRMSLKRAGEIKEKS</sequence>
<feature type="transmembrane region" description="Helical" evidence="5">
    <location>
        <begin position="231"/>
        <end position="251"/>
    </location>
</feature>
<feature type="transmembrane region" description="Helical" evidence="5">
    <location>
        <begin position="372"/>
        <end position="391"/>
    </location>
</feature>